<evidence type="ECO:0000313" key="2">
    <source>
        <dbReference type="Proteomes" id="UP000202327"/>
    </source>
</evidence>
<dbReference type="Proteomes" id="UP000202327">
    <property type="component" value="Segment"/>
</dbReference>
<keyword evidence="2" id="KW-1185">Reference proteome</keyword>
<protein>
    <submittedName>
        <fullName evidence="1">Asb059</fullName>
    </submittedName>
</protein>
<dbReference type="RefSeq" id="YP_009112620.1">
    <property type="nucleotide sequence ID" value="NC_025960.1"/>
</dbReference>
<accession>A0A0A7KRF5</accession>
<dbReference type="KEGG" id="vg:22619649"/>
<organism evidence="1 2">
    <name type="scientific">Agrotis segetum nucleopolyhedrovirus B</name>
    <dbReference type="NCBI Taxonomy" id="1580580"/>
    <lineage>
        <taxon>Viruses</taxon>
        <taxon>Viruses incertae sedis</taxon>
        <taxon>Naldaviricetes</taxon>
        <taxon>Lefavirales</taxon>
        <taxon>Baculoviridae</taxon>
        <taxon>Alphabaculovirus</taxon>
        <taxon>Alphabaculovirus alteragsegetum</taxon>
    </lineage>
</organism>
<reference evidence="1 2" key="1">
    <citation type="journal article" date="2015" name="Virus Genes">
        <title>The genome sequence of Agrotis segetum nucleopolyhedrovirus B (AgseNPV-B) reveals a new baculovirus species within the Agrotis baculovirus complex.</title>
        <authorList>
            <person name="Wennmann J.T."/>
            <person name="Gueli Alletti G."/>
            <person name="Jehle J.A."/>
        </authorList>
    </citation>
    <scope>NUCLEOTIDE SEQUENCE [LARGE SCALE GENOMIC DNA]</scope>
    <source>
        <strain evidence="1">English</strain>
    </source>
</reference>
<evidence type="ECO:0000313" key="1">
    <source>
        <dbReference type="EMBL" id="AIZ48708.1"/>
    </source>
</evidence>
<proteinExistence type="predicted"/>
<dbReference type="GeneID" id="22619649"/>
<dbReference type="EMBL" id="KM102981">
    <property type="protein sequence ID" value="AIZ48708.1"/>
    <property type="molecule type" value="Genomic_DNA"/>
</dbReference>
<dbReference type="OrthoDB" id="12468at10239"/>
<name>A0A0A7KRF5_9ABAC</name>
<sequence>MRHPFFYFQNYTKAINSLMEYDEQKEYLPVIKQYLEILSYAIEKMEEGNTSRYKNIFEDLPMEKYYGIDKAILSQVMYGYVSDDVELSNEEWFRVFKMILLNFKIMVYVFYDCDLNYEYPDADMHFINAAQFSEDLSDMFNELNLKYKNYFPAEIDPCNWPLVHIGKKSEWCEQIYFEFIYGDEEYNCTDSDDTDTDETD</sequence>